<gene>
    <name evidence="2" type="ORF">GCM10011575_36010</name>
</gene>
<keyword evidence="3" id="KW-1185">Reference proteome</keyword>
<dbReference type="SMART" id="SM00347">
    <property type="entry name" value="HTH_MARR"/>
    <property type="match status" value="1"/>
</dbReference>
<reference evidence="2" key="1">
    <citation type="journal article" date="2014" name="Int. J. Syst. Evol. Microbiol.">
        <title>Complete genome sequence of Corynebacterium casei LMG S-19264T (=DSM 44701T), isolated from a smear-ripened cheese.</title>
        <authorList>
            <consortium name="US DOE Joint Genome Institute (JGI-PGF)"/>
            <person name="Walter F."/>
            <person name="Albersmeier A."/>
            <person name="Kalinowski J."/>
            <person name="Ruckert C."/>
        </authorList>
    </citation>
    <scope>NUCLEOTIDE SEQUENCE</scope>
    <source>
        <strain evidence="2">CGMCC 4.7306</strain>
    </source>
</reference>
<dbReference type="SUPFAM" id="SSF46785">
    <property type="entry name" value="Winged helix' DNA-binding domain"/>
    <property type="match status" value="1"/>
</dbReference>
<organism evidence="2 3">
    <name type="scientific">Microlunatus endophyticus</name>
    <dbReference type="NCBI Taxonomy" id="1716077"/>
    <lineage>
        <taxon>Bacteria</taxon>
        <taxon>Bacillati</taxon>
        <taxon>Actinomycetota</taxon>
        <taxon>Actinomycetes</taxon>
        <taxon>Propionibacteriales</taxon>
        <taxon>Propionibacteriaceae</taxon>
        <taxon>Microlunatus</taxon>
    </lineage>
</organism>
<proteinExistence type="predicted"/>
<name>A0A917SF44_9ACTN</name>
<dbReference type="Proteomes" id="UP000613840">
    <property type="component" value="Unassembled WGS sequence"/>
</dbReference>
<feature type="domain" description="HTH marR-type" evidence="1">
    <location>
        <begin position="1"/>
        <end position="122"/>
    </location>
</feature>
<dbReference type="AlphaFoldDB" id="A0A917SF44"/>
<dbReference type="InterPro" id="IPR036388">
    <property type="entry name" value="WH-like_DNA-bd_sf"/>
</dbReference>
<dbReference type="Pfam" id="PF01047">
    <property type="entry name" value="MarR"/>
    <property type="match status" value="1"/>
</dbReference>
<protein>
    <recommendedName>
        <fullName evidence="1">HTH marR-type domain-containing protein</fullName>
    </recommendedName>
</protein>
<dbReference type="EMBL" id="BMMZ01000010">
    <property type="protein sequence ID" value="GGL74570.1"/>
    <property type="molecule type" value="Genomic_DNA"/>
</dbReference>
<dbReference type="GO" id="GO:0006950">
    <property type="term" value="P:response to stress"/>
    <property type="evidence" value="ECO:0007669"/>
    <property type="project" value="TreeGrafter"/>
</dbReference>
<dbReference type="InterPro" id="IPR000835">
    <property type="entry name" value="HTH_MarR-typ"/>
</dbReference>
<evidence type="ECO:0000259" key="1">
    <source>
        <dbReference type="PROSITE" id="PS50995"/>
    </source>
</evidence>
<dbReference type="InterPro" id="IPR036390">
    <property type="entry name" value="WH_DNA-bd_sf"/>
</dbReference>
<reference evidence="2" key="2">
    <citation type="submission" date="2020-09" db="EMBL/GenBank/DDBJ databases">
        <authorList>
            <person name="Sun Q."/>
            <person name="Zhou Y."/>
        </authorList>
    </citation>
    <scope>NUCLEOTIDE SEQUENCE</scope>
    <source>
        <strain evidence="2">CGMCC 4.7306</strain>
    </source>
</reference>
<dbReference type="Gene3D" id="1.10.10.10">
    <property type="entry name" value="Winged helix-like DNA-binding domain superfamily/Winged helix DNA-binding domain"/>
    <property type="match status" value="1"/>
</dbReference>
<comment type="caution">
    <text evidence="2">The sequence shown here is derived from an EMBL/GenBank/DDBJ whole genome shotgun (WGS) entry which is preliminary data.</text>
</comment>
<evidence type="ECO:0000313" key="3">
    <source>
        <dbReference type="Proteomes" id="UP000613840"/>
    </source>
</evidence>
<dbReference type="PANTHER" id="PTHR33164:SF43">
    <property type="entry name" value="HTH-TYPE TRANSCRIPTIONAL REPRESSOR YETL"/>
    <property type="match status" value="1"/>
</dbReference>
<dbReference type="PRINTS" id="PR00598">
    <property type="entry name" value="HTHMARR"/>
</dbReference>
<dbReference type="GO" id="GO:0003700">
    <property type="term" value="F:DNA-binding transcription factor activity"/>
    <property type="evidence" value="ECO:0007669"/>
    <property type="project" value="InterPro"/>
</dbReference>
<accession>A0A917SF44</accession>
<sequence>MTELAKQIDDHLRSHVHGLGLTPSQALALRELQSPLAMRELATRMACEASNVTFVVDRLEAGGLVERVAHPDDRRTKRVRLTEAGRSVRARLMRQLTKDSPLGGLDDHDRQQLEGLLAKAVRT</sequence>
<dbReference type="InterPro" id="IPR039422">
    <property type="entry name" value="MarR/SlyA-like"/>
</dbReference>
<evidence type="ECO:0000313" key="2">
    <source>
        <dbReference type="EMBL" id="GGL74570.1"/>
    </source>
</evidence>
<dbReference type="PROSITE" id="PS50995">
    <property type="entry name" value="HTH_MARR_2"/>
    <property type="match status" value="1"/>
</dbReference>
<dbReference type="PANTHER" id="PTHR33164">
    <property type="entry name" value="TRANSCRIPTIONAL REGULATOR, MARR FAMILY"/>
    <property type="match status" value="1"/>
</dbReference>